<comment type="caution">
    <text evidence="1">The sequence shown here is derived from an EMBL/GenBank/DDBJ whole genome shotgun (WGS) entry which is preliminary data.</text>
</comment>
<evidence type="ECO:0000313" key="2">
    <source>
        <dbReference type="Proteomes" id="UP001500433"/>
    </source>
</evidence>
<sequence>MRLRLIYLLLFYLTFISCQKQKLDIRYYPSKDLHKKSKIVNLDLDTTNLNFLEITGKVRQIYKENKVPLIEVFDKGTNKRIIPLVFDEIRKRDVLSITTDSILIDNGYSITELKTILKRHYSNNGKDYHYPRSYKKAIIEVAIDTSKKGEDLKKSLLNLTRVFDEINKEIKDTIELRIFFNCFRQIPPPPLPLEPY</sequence>
<dbReference type="RefSeq" id="WP_345273399.1">
    <property type="nucleotide sequence ID" value="NZ_BAABJH010000001.1"/>
</dbReference>
<dbReference type="PROSITE" id="PS51257">
    <property type="entry name" value="PROKAR_LIPOPROTEIN"/>
    <property type="match status" value="1"/>
</dbReference>
<keyword evidence="2" id="KW-1185">Reference proteome</keyword>
<organism evidence="1 2">
    <name type="scientific">Flaviramulus aquimarinus</name>
    <dbReference type="NCBI Taxonomy" id="1170456"/>
    <lineage>
        <taxon>Bacteria</taxon>
        <taxon>Pseudomonadati</taxon>
        <taxon>Bacteroidota</taxon>
        <taxon>Flavobacteriia</taxon>
        <taxon>Flavobacteriales</taxon>
        <taxon>Flavobacteriaceae</taxon>
        <taxon>Flaviramulus</taxon>
    </lineage>
</organism>
<name>A0ABP9EZS0_9FLAO</name>
<proteinExistence type="predicted"/>
<evidence type="ECO:0000313" key="1">
    <source>
        <dbReference type="EMBL" id="GAA4891021.1"/>
    </source>
</evidence>
<gene>
    <name evidence="1" type="ORF">GCM10023311_14160</name>
</gene>
<dbReference type="EMBL" id="BAABJH010000001">
    <property type="protein sequence ID" value="GAA4891021.1"/>
    <property type="molecule type" value="Genomic_DNA"/>
</dbReference>
<protein>
    <submittedName>
        <fullName evidence="1">Uncharacterized protein</fullName>
    </submittedName>
</protein>
<reference evidence="2" key="1">
    <citation type="journal article" date="2019" name="Int. J. Syst. Evol. Microbiol.">
        <title>The Global Catalogue of Microorganisms (GCM) 10K type strain sequencing project: providing services to taxonomists for standard genome sequencing and annotation.</title>
        <authorList>
            <consortium name="The Broad Institute Genomics Platform"/>
            <consortium name="The Broad Institute Genome Sequencing Center for Infectious Disease"/>
            <person name="Wu L."/>
            <person name="Ma J."/>
        </authorList>
    </citation>
    <scope>NUCLEOTIDE SEQUENCE [LARGE SCALE GENOMIC DNA]</scope>
    <source>
        <strain evidence="2">JCM 18274</strain>
    </source>
</reference>
<accession>A0ABP9EZS0</accession>
<dbReference type="Proteomes" id="UP001500433">
    <property type="component" value="Unassembled WGS sequence"/>
</dbReference>